<feature type="compositionally biased region" description="Low complexity" evidence="1">
    <location>
        <begin position="369"/>
        <end position="384"/>
    </location>
</feature>
<dbReference type="Proteomes" id="UP000070121">
    <property type="component" value="Unassembled WGS sequence"/>
</dbReference>
<proteinExistence type="predicted"/>
<accession>A0A135UET4</accession>
<feature type="compositionally biased region" description="Low complexity" evidence="1">
    <location>
        <begin position="39"/>
        <end position="48"/>
    </location>
</feature>
<dbReference type="OrthoDB" id="3440029at2759"/>
<protein>
    <submittedName>
        <fullName evidence="2">Uncharacterized protein</fullName>
    </submittedName>
</protein>
<gene>
    <name evidence="2" type="ORF">CSAL01_02659</name>
</gene>
<evidence type="ECO:0000256" key="1">
    <source>
        <dbReference type="SAM" id="MobiDB-lite"/>
    </source>
</evidence>
<feature type="compositionally biased region" description="Pro residues" evidence="1">
    <location>
        <begin position="28"/>
        <end position="38"/>
    </location>
</feature>
<comment type="caution">
    <text evidence="2">The sequence shown here is derived from an EMBL/GenBank/DDBJ whole genome shotgun (WGS) entry which is preliminary data.</text>
</comment>
<dbReference type="EMBL" id="JFFI01001556">
    <property type="protein sequence ID" value="KXH58903.1"/>
    <property type="molecule type" value="Genomic_DNA"/>
</dbReference>
<reference evidence="2 3" key="1">
    <citation type="submission" date="2014-02" db="EMBL/GenBank/DDBJ databases">
        <title>The genome sequence of Colletotrichum salicis CBS 607.94.</title>
        <authorList>
            <person name="Baroncelli R."/>
            <person name="Thon M.R."/>
        </authorList>
    </citation>
    <scope>NUCLEOTIDE SEQUENCE [LARGE SCALE GENOMIC DNA]</scope>
    <source>
        <strain evidence="2 3">CBS 607.94</strain>
    </source>
</reference>
<name>A0A135UET4_9PEZI</name>
<feature type="compositionally biased region" description="Pro residues" evidence="1">
    <location>
        <begin position="316"/>
        <end position="328"/>
    </location>
</feature>
<organism evidence="2 3">
    <name type="scientific">Colletotrichum salicis</name>
    <dbReference type="NCBI Taxonomy" id="1209931"/>
    <lineage>
        <taxon>Eukaryota</taxon>
        <taxon>Fungi</taxon>
        <taxon>Dikarya</taxon>
        <taxon>Ascomycota</taxon>
        <taxon>Pezizomycotina</taxon>
        <taxon>Sordariomycetes</taxon>
        <taxon>Hypocreomycetidae</taxon>
        <taxon>Glomerellales</taxon>
        <taxon>Glomerellaceae</taxon>
        <taxon>Colletotrichum</taxon>
        <taxon>Colletotrichum acutatum species complex</taxon>
    </lineage>
</organism>
<dbReference type="STRING" id="1209931.A0A135UET4"/>
<feature type="region of interest" description="Disordered" evidence="1">
    <location>
        <begin position="271"/>
        <end position="295"/>
    </location>
</feature>
<keyword evidence="3" id="KW-1185">Reference proteome</keyword>
<evidence type="ECO:0000313" key="3">
    <source>
        <dbReference type="Proteomes" id="UP000070121"/>
    </source>
</evidence>
<feature type="compositionally biased region" description="Basic residues" evidence="1">
    <location>
        <begin position="388"/>
        <end position="433"/>
    </location>
</feature>
<sequence length="617" mass="71395">MAALPAGVIKLTSGNAPKHPTGAVRGGPHPPPPPPVPRAPATGPPAHHAIQRPVAPMVAPMTMPRPMPVQPPNDMIPPELRRKGLVHRSDLRNERMTDADAREALSDYVVYRFEKVNDPNEIDDEGNPVKSTWENVIRTEVQDLSKPAITRTIRELDAEGRTAMQKKLDLTGTQQRQIEKAQNNLDANNLDRRFNYTLQQISTKIRKLSKDSIEYRQYMAGKESKKVVVTKVKERKSKKNLLETISMTVYFKREPRFGEDAKAILKEREREIEQQQRLQEQQRQHHHAQQMMAQQHLHELAMRRQHDEFQRHLPPQGGPPRPPFPLPKPIKEKTDVKVIKTEKGKTKVYNIPSRSSGSSGSSHSDDSWSDSGRTPSTSVTGSSDSSRHSPHRGRHRSRVRSRSHSRSRSRRRYHDRPKHYSIKVTRHHTKHDHRLLDDGVPRGLMPNSPPLAPLIMPGGPDHFEHEVFRPRRLADMAYDNELEDIELYSSLGRRRQVALPPRVIHRRPSFRIVDSEEVVRARHEDDLDNVRRLTIRDEIRFEDQRISEEDLAADRREADTRRRQLESRFRRSSLDRGALFRDEETYEEKAREAKQYMNRHLNNPFEPLGRSGARYHN</sequence>
<feature type="compositionally biased region" description="Basic and acidic residues" evidence="1">
    <location>
        <begin position="329"/>
        <end position="345"/>
    </location>
</feature>
<feature type="compositionally biased region" description="Low complexity" evidence="1">
    <location>
        <begin position="353"/>
        <end position="362"/>
    </location>
</feature>
<dbReference type="AlphaFoldDB" id="A0A135UET4"/>
<feature type="region of interest" description="Disordered" evidence="1">
    <location>
        <begin position="1"/>
        <end position="48"/>
    </location>
</feature>
<feature type="region of interest" description="Disordered" evidence="1">
    <location>
        <begin position="310"/>
        <end position="442"/>
    </location>
</feature>
<evidence type="ECO:0000313" key="2">
    <source>
        <dbReference type="EMBL" id="KXH58903.1"/>
    </source>
</evidence>